<dbReference type="Proteomes" id="UP000238442">
    <property type="component" value="Chromosome"/>
</dbReference>
<organism evidence="2 3">
    <name type="scientific">Pukyongia salina</name>
    <dbReference type="NCBI Taxonomy" id="2094025"/>
    <lineage>
        <taxon>Bacteria</taxon>
        <taxon>Pseudomonadati</taxon>
        <taxon>Bacteroidota</taxon>
        <taxon>Flavobacteriia</taxon>
        <taxon>Flavobacteriales</taxon>
        <taxon>Flavobacteriaceae</taxon>
        <taxon>Pukyongia</taxon>
    </lineage>
</organism>
<dbReference type="OrthoDB" id="9805588at2"/>
<dbReference type="PANTHER" id="PTHR40114">
    <property type="entry name" value="SLR0698 PROTEIN"/>
    <property type="match status" value="1"/>
</dbReference>
<reference evidence="2 3" key="1">
    <citation type="submission" date="2018-02" db="EMBL/GenBank/DDBJ databases">
        <title>Genomic analysis of the strain RR4-38 isolated from a seawater recirculating aquaculture system.</title>
        <authorList>
            <person name="Kim Y.-S."/>
            <person name="Jang Y.H."/>
            <person name="Kim K.-H."/>
        </authorList>
    </citation>
    <scope>NUCLEOTIDE SEQUENCE [LARGE SCALE GENOMIC DNA]</scope>
    <source>
        <strain evidence="2 3">RR4-38</strain>
    </source>
</reference>
<dbReference type="InterPro" id="IPR033469">
    <property type="entry name" value="CYTH-like_dom_sf"/>
</dbReference>
<dbReference type="InterPro" id="IPR023577">
    <property type="entry name" value="CYTH_domain"/>
</dbReference>
<dbReference type="PANTHER" id="PTHR40114:SF1">
    <property type="entry name" value="SLR0698 PROTEIN"/>
    <property type="match status" value="1"/>
</dbReference>
<dbReference type="Gene3D" id="2.40.320.10">
    <property type="entry name" value="Hypothetical Protein Pfu-838710-001"/>
    <property type="match status" value="1"/>
</dbReference>
<dbReference type="PIRSF" id="PIRSF016487">
    <property type="entry name" value="CYTH_UCP016487"/>
    <property type="match status" value="1"/>
</dbReference>
<sequence>MIEIERKFLVNSKAYKNESRQKTTIIQGFLNTDPERTVRIRIRGEMGFITVKGKSNDSGTTRFEWEDNLNIKDARALLHLCEPGIIEKTRYEICVGKSLYEVDEFHGENEGLVIAEIELKSETSPFQKPDWLGAEVTGDVRYYNSNLGKNPYKNWKDET</sequence>
<dbReference type="CDD" id="cd07891">
    <property type="entry name" value="CYTH-like_CthTTM-like_1"/>
    <property type="match status" value="1"/>
</dbReference>
<accession>A0A2S0HV84</accession>
<dbReference type="Pfam" id="PF01928">
    <property type="entry name" value="CYTH"/>
    <property type="match status" value="1"/>
</dbReference>
<dbReference type="RefSeq" id="WP_105215434.1">
    <property type="nucleotide sequence ID" value="NZ_CP027062.1"/>
</dbReference>
<proteinExistence type="predicted"/>
<evidence type="ECO:0000313" key="3">
    <source>
        <dbReference type="Proteomes" id="UP000238442"/>
    </source>
</evidence>
<dbReference type="SMART" id="SM01118">
    <property type="entry name" value="CYTH"/>
    <property type="match status" value="1"/>
</dbReference>
<dbReference type="SUPFAM" id="SSF55154">
    <property type="entry name" value="CYTH-like phosphatases"/>
    <property type="match status" value="1"/>
</dbReference>
<gene>
    <name evidence="2" type="ORF">C5O00_04825</name>
</gene>
<keyword evidence="3" id="KW-1185">Reference proteome</keyword>
<evidence type="ECO:0000313" key="2">
    <source>
        <dbReference type="EMBL" id="AVI50526.1"/>
    </source>
</evidence>
<name>A0A2S0HV84_9FLAO</name>
<protein>
    <submittedName>
        <fullName evidence="2">Adenylate cyclase</fullName>
    </submittedName>
</protein>
<dbReference type="EMBL" id="CP027062">
    <property type="protein sequence ID" value="AVI50526.1"/>
    <property type="molecule type" value="Genomic_DNA"/>
</dbReference>
<dbReference type="KEGG" id="aue:C5O00_04825"/>
<dbReference type="InterPro" id="IPR012042">
    <property type="entry name" value="NeuTTM/CthTTM-like"/>
</dbReference>
<feature type="domain" description="CYTH" evidence="1">
    <location>
        <begin position="1"/>
        <end position="149"/>
    </location>
</feature>
<dbReference type="PROSITE" id="PS51707">
    <property type="entry name" value="CYTH"/>
    <property type="match status" value="1"/>
</dbReference>
<dbReference type="AlphaFoldDB" id="A0A2S0HV84"/>
<evidence type="ECO:0000259" key="1">
    <source>
        <dbReference type="PROSITE" id="PS51707"/>
    </source>
</evidence>